<keyword evidence="2" id="KW-0472">Membrane</keyword>
<reference evidence="5" key="1">
    <citation type="submission" date="2022-08" db="EMBL/GenBank/DDBJ databases">
        <title>Genome sequencing of akame (Lates japonicus).</title>
        <authorList>
            <person name="Hashiguchi Y."/>
            <person name="Takahashi H."/>
        </authorList>
    </citation>
    <scope>NUCLEOTIDE SEQUENCE</scope>
    <source>
        <strain evidence="5">Kochi</strain>
    </source>
</reference>
<dbReference type="InterPro" id="IPR036179">
    <property type="entry name" value="Ig-like_dom_sf"/>
</dbReference>
<evidence type="ECO:0000256" key="2">
    <source>
        <dbReference type="SAM" id="Phobius"/>
    </source>
</evidence>
<dbReference type="GO" id="GO:0006954">
    <property type="term" value="P:inflammatory response"/>
    <property type="evidence" value="ECO:0007669"/>
    <property type="project" value="TreeGrafter"/>
</dbReference>
<dbReference type="PANTHER" id="PTHR15317">
    <property type="entry name" value="T-CELL SURFACE PROTEIN TACTILE"/>
    <property type="match status" value="1"/>
</dbReference>
<dbReference type="InterPro" id="IPR013783">
    <property type="entry name" value="Ig-like_fold"/>
</dbReference>
<dbReference type="InterPro" id="IPR007110">
    <property type="entry name" value="Ig-like_dom"/>
</dbReference>
<sequence length="457" mass="50176">MAGTALGMALSLLLYASIIQGLQDVDMVEAVEGQNVTLPCSVESPPDLKIVSYEWSKKGKENIKMALYSYGHGVHLFWHNVTIQIQNNDTNHLKSSHLHLPAVKTWDSGIYICDITTFPHGSIRRETELKIKEGIKVICNEDSTVDVYSGGNVTIQCSTYADAQFRWTKNKMLVSKNDSLQLLSVTDAQSGVYTLTVSTGTESLHREFTITVLTATTSLRTDFTTVLPQTYVTEEDLMEPTSSLTTSLTTGLSTTDTNVTWTMSSGTSVTDDNPNLSNVTITDGEHATSSTNYTHQSVTSSPATHPDHDHLLNSTTLSYSSTVFRSTQEGDRTKNESTPHTANPEDINSVRPQESSTLGNITQKYESPGTNSTLRTGSGAVPKDTARSHLVVLIIIPTLVLIVVAGFLYRRHLIKQRMALPPPFKPPPPPVKYTAARHQEILTQPFPTSRCNSVQYV</sequence>
<organism evidence="5 6">
    <name type="scientific">Lates japonicus</name>
    <name type="common">Japanese lates</name>
    <dbReference type="NCBI Taxonomy" id="270547"/>
    <lineage>
        <taxon>Eukaryota</taxon>
        <taxon>Metazoa</taxon>
        <taxon>Chordata</taxon>
        <taxon>Craniata</taxon>
        <taxon>Vertebrata</taxon>
        <taxon>Euteleostomi</taxon>
        <taxon>Actinopterygii</taxon>
        <taxon>Neopterygii</taxon>
        <taxon>Teleostei</taxon>
        <taxon>Neoteleostei</taxon>
        <taxon>Acanthomorphata</taxon>
        <taxon>Carangaria</taxon>
        <taxon>Carangaria incertae sedis</taxon>
        <taxon>Centropomidae</taxon>
        <taxon>Lates</taxon>
    </lineage>
</organism>
<keyword evidence="2" id="KW-1133">Transmembrane helix</keyword>
<dbReference type="Gene3D" id="2.60.40.10">
    <property type="entry name" value="Immunoglobulins"/>
    <property type="match status" value="2"/>
</dbReference>
<feature type="domain" description="Ig-like" evidence="4">
    <location>
        <begin position="32"/>
        <end position="130"/>
    </location>
</feature>
<evidence type="ECO:0000313" key="5">
    <source>
        <dbReference type="EMBL" id="GLD46433.1"/>
    </source>
</evidence>
<dbReference type="InterPro" id="IPR013106">
    <property type="entry name" value="Ig_V-set"/>
</dbReference>
<dbReference type="GO" id="GO:0007160">
    <property type="term" value="P:cell-matrix adhesion"/>
    <property type="evidence" value="ECO:0007669"/>
    <property type="project" value="TreeGrafter"/>
</dbReference>
<dbReference type="EMBL" id="BRZM01000002">
    <property type="protein sequence ID" value="GLD46433.1"/>
    <property type="molecule type" value="Genomic_DNA"/>
</dbReference>
<gene>
    <name evidence="5" type="ORF">AKAME5_000079200</name>
</gene>
<feature type="region of interest" description="Disordered" evidence="1">
    <location>
        <begin position="264"/>
        <end position="382"/>
    </location>
</feature>
<comment type="caution">
    <text evidence="5">The sequence shown here is derived from an EMBL/GenBank/DDBJ whole genome shotgun (WGS) entry which is preliminary data.</text>
</comment>
<feature type="compositionally biased region" description="Polar residues" evidence="1">
    <location>
        <begin position="264"/>
        <end position="303"/>
    </location>
</feature>
<dbReference type="InterPro" id="IPR003599">
    <property type="entry name" value="Ig_sub"/>
</dbReference>
<keyword evidence="3" id="KW-0732">Signal</keyword>
<name>A0AAD3M2Z4_LATJO</name>
<dbReference type="AlphaFoldDB" id="A0AAD3M2Z4"/>
<dbReference type="InterPro" id="IPR042381">
    <property type="entry name" value="CD96"/>
</dbReference>
<dbReference type="InterPro" id="IPR003598">
    <property type="entry name" value="Ig_sub2"/>
</dbReference>
<protein>
    <submittedName>
        <fullName evidence="5">T-cell surface protein tactile-like isoform X2</fullName>
    </submittedName>
</protein>
<dbReference type="SMART" id="SM00409">
    <property type="entry name" value="IG"/>
    <property type="match status" value="2"/>
</dbReference>
<feature type="transmembrane region" description="Helical" evidence="2">
    <location>
        <begin position="390"/>
        <end position="409"/>
    </location>
</feature>
<dbReference type="SUPFAM" id="SSF48726">
    <property type="entry name" value="Immunoglobulin"/>
    <property type="match status" value="2"/>
</dbReference>
<keyword evidence="2" id="KW-0812">Transmembrane</keyword>
<feature type="chain" id="PRO_5042251285" evidence="3">
    <location>
        <begin position="22"/>
        <end position="457"/>
    </location>
</feature>
<evidence type="ECO:0000256" key="1">
    <source>
        <dbReference type="SAM" id="MobiDB-lite"/>
    </source>
</evidence>
<evidence type="ECO:0000259" key="4">
    <source>
        <dbReference type="PROSITE" id="PS50835"/>
    </source>
</evidence>
<accession>A0AAD3M2Z4</accession>
<dbReference type="Pfam" id="PF13895">
    <property type="entry name" value="Ig_2"/>
    <property type="match status" value="1"/>
</dbReference>
<dbReference type="SMART" id="SM00408">
    <property type="entry name" value="IGc2"/>
    <property type="match status" value="2"/>
</dbReference>
<dbReference type="PROSITE" id="PS50835">
    <property type="entry name" value="IG_LIKE"/>
    <property type="match status" value="1"/>
</dbReference>
<feature type="compositionally biased region" description="Low complexity" evidence="1">
    <location>
        <begin position="312"/>
        <end position="322"/>
    </location>
</feature>
<dbReference type="PANTHER" id="PTHR15317:SF1">
    <property type="entry name" value="T-CELL SURFACE PROTEIN TACTILE"/>
    <property type="match status" value="1"/>
</dbReference>
<dbReference type="Proteomes" id="UP001279410">
    <property type="component" value="Unassembled WGS sequence"/>
</dbReference>
<proteinExistence type="predicted"/>
<evidence type="ECO:0000256" key="3">
    <source>
        <dbReference type="SAM" id="SignalP"/>
    </source>
</evidence>
<keyword evidence="6" id="KW-1185">Reference proteome</keyword>
<feature type="compositionally biased region" description="Basic and acidic residues" evidence="1">
    <location>
        <begin position="328"/>
        <end position="337"/>
    </location>
</feature>
<feature type="signal peptide" evidence="3">
    <location>
        <begin position="1"/>
        <end position="21"/>
    </location>
</feature>
<dbReference type="Pfam" id="PF07686">
    <property type="entry name" value="V-set"/>
    <property type="match status" value="1"/>
</dbReference>
<feature type="compositionally biased region" description="Polar residues" evidence="1">
    <location>
        <begin position="350"/>
        <end position="376"/>
    </location>
</feature>
<evidence type="ECO:0000313" key="6">
    <source>
        <dbReference type="Proteomes" id="UP001279410"/>
    </source>
</evidence>